<comment type="caution">
    <text evidence="1">The sequence shown here is derived from an EMBL/GenBank/DDBJ whole genome shotgun (WGS) entry which is preliminary data.</text>
</comment>
<evidence type="ECO:0000313" key="1">
    <source>
        <dbReference type="EMBL" id="EQD28897.1"/>
    </source>
</evidence>
<reference evidence="1" key="2">
    <citation type="journal article" date="2014" name="ISME J.">
        <title>Microbial stratification in low pH oxic and suboxic macroscopic growths along an acid mine drainage.</title>
        <authorList>
            <person name="Mendez-Garcia C."/>
            <person name="Mesa V."/>
            <person name="Sprenger R.R."/>
            <person name="Richter M."/>
            <person name="Diez M.S."/>
            <person name="Solano J."/>
            <person name="Bargiela R."/>
            <person name="Golyshina O.V."/>
            <person name="Manteca A."/>
            <person name="Ramos J.L."/>
            <person name="Gallego J.R."/>
            <person name="Llorente I."/>
            <person name="Martins Dos Santos V.A."/>
            <person name="Jensen O.N."/>
            <person name="Pelaez A.I."/>
            <person name="Sanchez J."/>
            <person name="Ferrer M."/>
        </authorList>
    </citation>
    <scope>NUCLEOTIDE SEQUENCE</scope>
</reference>
<organism evidence="1">
    <name type="scientific">mine drainage metagenome</name>
    <dbReference type="NCBI Taxonomy" id="410659"/>
    <lineage>
        <taxon>unclassified sequences</taxon>
        <taxon>metagenomes</taxon>
        <taxon>ecological metagenomes</taxon>
    </lineage>
</organism>
<reference evidence="1" key="1">
    <citation type="submission" date="2013-08" db="EMBL/GenBank/DDBJ databases">
        <authorList>
            <person name="Mendez C."/>
            <person name="Richter M."/>
            <person name="Ferrer M."/>
            <person name="Sanchez J."/>
        </authorList>
    </citation>
    <scope>NUCLEOTIDE SEQUENCE</scope>
</reference>
<dbReference type="AlphaFoldDB" id="T0YAQ2"/>
<accession>T0YAQ2</accession>
<dbReference type="EMBL" id="AUZY01012638">
    <property type="protein sequence ID" value="EQD28897.1"/>
    <property type="molecule type" value="Genomic_DNA"/>
</dbReference>
<proteinExistence type="predicted"/>
<sequence length="85" mass="9641">MGDLLRKLEYIEPPDVTCVLNYRLNFDGERSCGSVVVYSGTMKDGGENFEIYMELLECGLSEEDAVKKFDRVISDVREGRIDVVL</sequence>
<name>T0YAQ2_9ZZZZ</name>
<gene>
    <name evidence="1" type="ORF">B1B_18839</name>
</gene>
<protein>
    <submittedName>
        <fullName evidence="1">Uncharacterized protein</fullName>
    </submittedName>
</protein>